<sequence length="139" mass="15472">MMPAQVQENVMAAQVQGSVMAMQVQGNVMAAQVGEDESPGAFVGCHWPCPCEEQLRRALAESQQRLLNVVAESIDRRLTEKEAEVDYEKCRSTELEERLALLRSQSMAWQTRAIAGRAVVSSLHAQIHQVVSRPPVDER</sequence>
<dbReference type="STRING" id="1088818.A0A2I0AFR0"/>
<dbReference type="PANTHER" id="PTHR42647:SF5">
    <property type="entry name" value="SBP (S-RIBONUCLEASE BINDING PROTEIN) FAMILY PROTEIN"/>
    <property type="match status" value="1"/>
</dbReference>
<dbReference type="PANTHER" id="PTHR42647">
    <property type="entry name" value="SBP (S-RIBONUCLEASE BINDING PROTEIN) FAMILY PROTEIN"/>
    <property type="match status" value="1"/>
</dbReference>
<evidence type="ECO:0000313" key="5">
    <source>
        <dbReference type="Proteomes" id="UP000236161"/>
    </source>
</evidence>
<protein>
    <submittedName>
        <fullName evidence="4">Uncharacterized protein</fullName>
    </submittedName>
</protein>
<dbReference type="EMBL" id="KZ451982">
    <property type="protein sequence ID" value="PKA54377.1"/>
    <property type="molecule type" value="Genomic_DNA"/>
</dbReference>
<keyword evidence="3" id="KW-0862">Zinc</keyword>
<keyword evidence="2" id="KW-0863">Zinc-finger</keyword>
<dbReference type="Proteomes" id="UP000236161">
    <property type="component" value="Unassembled WGS sequence"/>
</dbReference>
<reference evidence="4 5" key="1">
    <citation type="journal article" date="2017" name="Nature">
        <title>The Apostasia genome and the evolution of orchids.</title>
        <authorList>
            <person name="Zhang G.Q."/>
            <person name="Liu K.W."/>
            <person name="Li Z."/>
            <person name="Lohaus R."/>
            <person name="Hsiao Y.Y."/>
            <person name="Niu S.C."/>
            <person name="Wang J.Y."/>
            <person name="Lin Y.C."/>
            <person name="Xu Q."/>
            <person name="Chen L.J."/>
            <person name="Yoshida K."/>
            <person name="Fujiwara S."/>
            <person name="Wang Z.W."/>
            <person name="Zhang Y.Q."/>
            <person name="Mitsuda N."/>
            <person name="Wang M."/>
            <person name="Liu G.H."/>
            <person name="Pecoraro L."/>
            <person name="Huang H.X."/>
            <person name="Xiao X.J."/>
            <person name="Lin M."/>
            <person name="Wu X.Y."/>
            <person name="Wu W.L."/>
            <person name="Chen Y.Y."/>
            <person name="Chang S.B."/>
            <person name="Sakamoto S."/>
            <person name="Ohme-Takagi M."/>
            <person name="Yagi M."/>
            <person name="Zeng S.J."/>
            <person name="Shen C.Y."/>
            <person name="Yeh C.M."/>
            <person name="Luo Y.B."/>
            <person name="Tsai W.C."/>
            <person name="Van de Peer Y."/>
            <person name="Liu Z.J."/>
        </authorList>
    </citation>
    <scope>NUCLEOTIDE SEQUENCE [LARGE SCALE GENOMIC DNA]</scope>
    <source>
        <strain evidence="5">cv. Shenzhen</strain>
        <tissue evidence="4">Stem</tissue>
    </source>
</reference>
<proteinExistence type="predicted"/>
<accession>A0A2I0AFR0</accession>
<organism evidence="4 5">
    <name type="scientific">Apostasia shenzhenica</name>
    <dbReference type="NCBI Taxonomy" id="1088818"/>
    <lineage>
        <taxon>Eukaryota</taxon>
        <taxon>Viridiplantae</taxon>
        <taxon>Streptophyta</taxon>
        <taxon>Embryophyta</taxon>
        <taxon>Tracheophyta</taxon>
        <taxon>Spermatophyta</taxon>
        <taxon>Magnoliopsida</taxon>
        <taxon>Liliopsida</taxon>
        <taxon>Asparagales</taxon>
        <taxon>Orchidaceae</taxon>
        <taxon>Apostasioideae</taxon>
        <taxon>Apostasia</taxon>
    </lineage>
</organism>
<dbReference type="AlphaFoldDB" id="A0A2I0AFR0"/>
<evidence type="ECO:0000256" key="3">
    <source>
        <dbReference type="ARBA" id="ARBA00022833"/>
    </source>
</evidence>
<name>A0A2I0AFR0_9ASPA</name>
<evidence type="ECO:0000256" key="2">
    <source>
        <dbReference type="ARBA" id="ARBA00022771"/>
    </source>
</evidence>
<evidence type="ECO:0000313" key="4">
    <source>
        <dbReference type="EMBL" id="PKA54377.1"/>
    </source>
</evidence>
<dbReference type="GO" id="GO:0008270">
    <property type="term" value="F:zinc ion binding"/>
    <property type="evidence" value="ECO:0007669"/>
    <property type="project" value="UniProtKB-KW"/>
</dbReference>
<evidence type="ECO:0000256" key="1">
    <source>
        <dbReference type="ARBA" id="ARBA00022723"/>
    </source>
</evidence>
<keyword evidence="1" id="KW-0479">Metal-binding</keyword>
<dbReference type="GO" id="GO:0004842">
    <property type="term" value="F:ubiquitin-protein transferase activity"/>
    <property type="evidence" value="ECO:0007669"/>
    <property type="project" value="TreeGrafter"/>
</dbReference>
<keyword evidence="5" id="KW-1185">Reference proteome</keyword>
<gene>
    <name evidence="4" type="ORF">AXF42_Ash000210</name>
</gene>